<feature type="domain" description="Transposase zinc-ribbon" evidence="1">
    <location>
        <begin position="16"/>
        <end position="60"/>
    </location>
</feature>
<reference evidence="3" key="1">
    <citation type="journal article" date="2019" name="Int. J. Syst. Evol. Microbiol.">
        <title>The Global Catalogue of Microorganisms (GCM) 10K type strain sequencing project: providing services to taxonomists for standard genome sequencing and annotation.</title>
        <authorList>
            <consortium name="The Broad Institute Genomics Platform"/>
            <consortium name="The Broad Institute Genome Sequencing Center for Infectious Disease"/>
            <person name="Wu L."/>
            <person name="Ma J."/>
        </authorList>
    </citation>
    <scope>NUCLEOTIDE SEQUENCE [LARGE SCALE GENOMIC DNA]</scope>
    <source>
        <strain evidence="3">TISTR 1827</strain>
    </source>
</reference>
<dbReference type="RefSeq" id="WP_379277682.1">
    <property type="nucleotide sequence ID" value="NZ_JBHUGT010000035.1"/>
</dbReference>
<evidence type="ECO:0000313" key="2">
    <source>
        <dbReference type="EMBL" id="MFD2662814.1"/>
    </source>
</evidence>
<evidence type="ECO:0000313" key="3">
    <source>
        <dbReference type="Proteomes" id="UP001597493"/>
    </source>
</evidence>
<gene>
    <name evidence="2" type="ORF">ACFSW5_21395</name>
</gene>
<proteinExistence type="predicted"/>
<dbReference type="Pfam" id="PF12760">
    <property type="entry name" value="Zn_ribbon_IS1595"/>
    <property type="match status" value="1"/>
</dbReference>
<dbReference type="InterPro" id="IPR024442">
    <property type="entry name" value="Transposase_Zn_ribbon"/>
</dbReference>
<organism evidence="2 3">
    <name type="scientific">Paenibacillus thailandensis</name>
    <dbReference type="NCBI Taxonomy" id="393250"/>
    <lineage>
        <taxon>Bacteria</taxon>
        <taxon>Bacillati</taxon>
        <taxon>Bacillota</taxon>
        <taxon>Bacilli</taxon>
        <taxon>Bacillales</taxon>
        <taxon>Paenibacillaceae</taxon>
        <taxon>Paenibacillus</taxon>
    </lineage>
</organism>
<dbReference type="Proteomes" id="UP001597493">
    <property type="component" value="Unassembled WGS sequence"/>
</dbReference>
<protein>
    <submittedName>
        <fullName evidence="2">Transposase</fullName>
    </submittedName>
</protein>
<comment type="caution">
    <text evidence="2">The sequence shown here is derived from an EMBL/GenBank/DDBJ whole genome shotgun (WGS) entry which is preliminary data.</text>
</comment>
<evidence type="ECO:0000259" key="1">
    <source>
        <dbReference type="Pfam" id="PF12760"/>
    </source>
</evidence>
<accession>A0ABW5R215</accession>
<name>A0ABW5R215_9BACL</name>
<keyword evidence="3" id="KW-1185">Reference proteome</keyword>
<dbReference type="EMBL" id="JBHUMY010000032">
    <property type="protein sequence ID" value="MFD2662814.1"/>
    <property type="molecule type" value="Genomic_DNA"/>
</dbReference>
<sequence>MQELLHQFEEQFETPEDCYSFLLQIKWPGGFECPRCSHRQCYVIATRKLPLYECRDCRYQASLISGTVMEKSRTSLRKWLLALYLFTHPSIDGLNAVRLAECLKVTYKTAWSMLHKIRQAVSQFDDAKPLDGKVDVIVTPYCRPLLGSLEPHPKESPVIVGANLNEASNEASVIKMKIAERSMLRATNACFLFPQGEQWFTSCHSSETASVTYIRKPIDYRPQTIVLRQLAKQAQKWMARLYRGISGPHLQSYLDEFCFRYNSRSPKHNQNESSFHHLCAASLLHSRKIS</sequence>